<dbReference type="OrthoDB" id="5371740at2759"/>
<name>A0A0N1H018_9EURO</name>
<dbReference type="Gene3D" id="3.40.50.720">
    <property type="entry name" value="NAD(P)-binding Rossmann-like Domain"/>
    <property type="match status" value="1"/>
</dbReference>
<dbReference type="AlphaFoldDB" id="A0A0N1H018"/>
<dbReference type="PANTHER" id="PTHR43180:SF16">
    <property type="entry name" value="BACILYSIN BIOSYNTHESIS OXIDOREDUCTASE BACC"/>
    <property type="match status" value="1"/>
</dbReference>
<keyword evidence="5" id="KW-1185">Reference proteome</keyword>
<gene>
    <name evidence="4" type="ORF">AB675_11764</name>
</gene>
<dbReference type="Pfam" id="PF00106">
    <property type="entry name" value="adh_short"/>
    <property type="match status" value="1"/>
</dbReference>
<organism evidence="4 5">
    <name type="scientific">Cyphellophora attinorum</name>
    <dbReference type="NCBI Taxonomy" id="1664694"/>
    <lineage>
        <taxon>Eukaryota</taxon>
        <taxon>Fungi</taxon>
        <taxon>Dikarya</taxon>
        <taxon>Ascomycota</taxon>
        <taxon>Pezizomycotina</taxon>
        <taxon>Eurotiomycetes</taxon>
        <taxon>Chaetothyriomycetidae</taxon>
        <taxon>Chaetothyriales</taxon>
        <taxon>Cyphellophoraceae</taxon>
        <taxon>Cyphellophora</taxon>
    </lineage>
</organism>
<dbReference type="SUPFAM" id="SSF51735">
    <property type="entry name" value="NAD(P)-binding Rossmann-fold domains"/>
    <property type="match status" value="1"/>
</dbReference>
<evidence type="ECO:0000313" key="5">
    <source>
        <dbReference type="Proteomes" id="UP000038010"/>
    </source>
</evidence>
<dbReference type="InterPro" id="IPR020904">
    <property type="entry name" value="Sc_DH/Rdtase_CS"/>
</dbReference>
<evidence type="ECO:0000256" key="1">
    <source>
        <dbReference type="ARBA" id="ARBA00006484"/>
    </source>
</evidence>
<proteinExistence type="inferred from homology"/>
<dbReference type="PROSITE" id="PS00061">
    <property type="entry name" value="ADH_SHORT"/>
    <property type="match status" value="1"/>
</dbReference>
<accession>A0A0N1H018</accession>
<dbReference type="InterPro" id="IPR036291">
    <property type="entry name" value="NAD(P)-bd_dom_sf"/>
</dbReference>
<dbReference type="VEuPathDB" id="FungiDB:AB675_11764"/>
<dbReference type="Proteomes" id="UP000038010">
    <property type="component" value="Unassembled WGS sequence"/>
</dbReference>
<dbReference type="EMBL" id="LFJN01000028">
    <property type="protein sequence ID" value="KPI36884.1"/>
    <property type="molecule type" value="Genomic_DNA"/>
</dbReference>
<dbReference type="GeneID" id="28732519"/>
<evidence type="ECO:0000256" key="3">
    <source>
        <dbReference type="ARBA" id="ARBA00023002"/>
    </source>
</evidence>
<reference evidence="4 5" key="1">
    <citation type="submission" date="2015-06" db="EMBL/GenBank/DDBJ databases">
        <title>Draft genome of the ant-associated black yeast Phialophora attae CBS 131958.</title>
        <authorList>
            <person name="Moreno L.F."/>
            <person name="Stielow B.J."/>
            <person name="de Hoog S."/>
            <person name="Vicente V.A."/>
            <person name="Weiss V.A."/>
            <person name="de Vries M."/>
            <person name="Cruz L.M."/>
            <person name="Souza E.M."/>
        </authorList>
    </citation>
    <scope>NUCLEOTIDE SEQUENCE [LARGE SCALE GENOMIC DNA]</scope>
    <source>
        <strain evidence="4 5">CBS 131958</strain>
    </source>
</reference>
<evidence type="ECO:0000313" key="4">
    <source>
        <dbReference type="EMBL" id="KPI36884.1"/>
    </source>
</evidence>
<keyword evidence="3" id="KW-0560">Oxidoreductase</keyword>
<dbReference type="STRING" id="1664694.A0A0N1H018"/>
<dbReference type="GO" id="GO:0016491">
    <property type="term" value="F:oxidoreductase activity"/>
    <property type="evidence" value="ECO:0007669"/>
    <property type="project" value="UniProtKB-KW"/>
</dbReference>
<keyword evidence="2" id="KW-0521">NADP</keyword>
<dbReference type="RefSeq" id="XP_017996847.1">
    <property type="nucleotide sequence ID" value="XM_018140638.1"/>
</dbReference>
<dbReference type="PRINTS" id="PR00081">
    <property type="entry name" value="GDHRDH"/>
</dbReference>
<sequence length="366" mass="38944">MDSPPAVQPYQNPPISAPVNTASPIPFESLRSRTVLITGGASGIGASIASTVAQHGGNVIIGDLNDQLGEGLIADLRQISESARHHFIHLDVTSWQSQVAFFKQAAALSPHGGIDTVVANAGIASAEEIAFVDPPDYANLDDPPPPKHQIMNVNLMGVLYTTELALSYLSRNPGSNRCNDSHSGSGARDRHLLLVSSIAGVVALPSQALYCVSKHAVVGLFRTLRITAPGNNGVRVNMLNPYFTATPIMGSIGPLFMSGAAMAQIEDVAGAAVRMVADKNIVGRALIVISRGSRKEVEGAGLEYIEGDQHGNAVRDMLPDDMIQTDAFVRRMIAVINLRNAGRGWLEFFQDAVRGLVMLARRITGR</sequence>
<comment type="similarity">
    <text evidence="1">Belongs to the short-chain dehydrogenases/reductases (SDR) family.</text>
</comment>
<evidence type="ECO:0000256" key="2">
    <source>
        <dbReference type="ARBA" id="ARBA00022857"/>
    </source>
</evidence>
<protein>
    <submittedName>
        <fullName evidence="4">5'-hydroxyaverantin dehydrogenase</fullName>
    </submittedName>
</protein>
<dbReference type="InterPro" id="IPR002347">
    <property type="entry name" value="SDR_fam"/>
</dbReference>
<dbReference type="PANTHER" id="PTHR43180">
    <property type="entry name" value="3-OXOACYL-(ACYL-CARRIER-PROTEIN) REDUCTASE (AFU_ORTHOLOGUE AFUA_6G11210)"/>
    <property type="match status" value="1"/>
</dbReference>
<comment type="caution">
    <text evidence="4">The sequence shown here is derived from an EMBL/GenBank/DDBJ whole genome shotgun (WGS) entry which is preliminary data.</text>
</comment>